<dbReference type="AlphaFoldDB" id="W0JIN4"/>
<dbReference type="GO" id="GO:0016491">
    <property type="term" value="F:oxidoreductase activity"/>
    <property type="evidence" value="ECO:0007669"/>
    <property type="project" value="UniProtKB-KW"/>
</dbReference>
<dbReference type="CDD" id="cd05327">
    <property type="entry name" value="retinol-DH_like_SDR_c_like"/>
    <property type="match status" value="1"/>
</dbReference>
<dbReference type="PANTHER" id="PTHR43157:SF31">
    <property type="entry name" value="PHOSPHATIDYLINOSITOL-GLYCAN BIOSYNTHESIS CLASS F PROTEIN"/>
    <property type="match status" value="1"/>
</dbReference>
<evidence type="ECO:0000256" key="1">
    <source>
        <dbReference type="ARBA" id="ARBA00023002"/>
    </source>
</evidence>
<dbReference type="RefSeq" id="WP_049951802.1">
    <property type="nucleotide sequence ID" value="NZ_CP007055.1"/>
</dbReference>
<name>W0JIN4_9EURY</name>
<dbReference type="InterPro" id="IPR002347">
    <property type="entry name" value="SDR_fam"/>
</dbReference>
<gene>
    <name evidence="2" type="ORF">HALLA_06765</name>
</gene>
<protein>
    <submittedName>
        <fullName evidence="2">Short-chain dehydrogenase</fullName>
    </submittedName>
</protein>
<evidence type="ECO:0000313" key="3">
    <source>
        <dbReference type="Proteomes" id="UP000019024"/>
    </source>
</evidence>
<dbReference type="Gene3D" id="3.40.50.720">
    <property type="entry name" value="NAD(P)-binding Rossmann-like Domain"/>
    <property type="match status" value="1"/>
</dbReference>
<dbReference type="Proteomes" id="UP000019024">
    <property type="component" value="Chromosome"/>
</dbReference>
<dbReference type="EMBL" id="CP007055">
    <property type="protein sequence ID" value="AHF98595.1"/>
    <property type="molecule type" value="Genomic_DNA"/>
</dbReference>
<keyword evidence="3" id="KW-1185">Reference proteome</keyword>
<dbReference type="PATRIC" id="fig|797299.3.peg.390"/>
<dbReference type="GeneID" id="25144193"/>
<dbReference type="STRING" id="797299.HALLA_06765"/>
<dbReference type="OrthoDB" id="10454at2157"/>
<keyword evidence="1" id="KW-0560">Oxidoreductase</keyword>
<proteinExistence type="predicted"/>
<organism evidence="2 3">
    <name type="scientific">Halostagnicola larsenii XH-48</name>
    <dbReference type="NCBI Taxonomy" id="797299"/>
    <lineage>
        <taxon>Archaea</taxon>
        <taxon>Methanobacteriati</taxon>
        <taxon>Methanobacteriota</taxon>
        <taxon>Stenosarchaea group</taxon>
        <taxon>Halobacteria</taxon>
        <taxon>Halobacteriales</taxon>
        <taxon>Natrialbaceae</taxon>
        <taxon>Halostagnicola</taxon>
    </lineage>
</organism>
<accession>W0JIN4</accession>
<dbReference type="PRINTS" id="PR00081">
    <property type="entry name" value="GDHRDH"/>
</dbReference>
<dbReference type="InterPro" id="IPR036291">
    <property type="entry name" value="NAD(P)-bd_dom_sf"/>
</dbReference>
<dbReference type="PANTHER" id="PTHR43157">
    <property type="entry name" value="PHOSPHATIDYLINOSITOL-GLYCAN BIOSYNTHESIS CLASS F PROTEIN-RELATED"/>
    <property type="match status" value="1"/>
</dbReference>
<sequence length="333" mass="35843">MSWTAADVPDQSGRTVVVTGANSGIGFEATRVLADRGATVVMACRSVDRGESAAAEILDDIDPDADGELVVAELDLADLESVRAFPERFDEAVDRDGDSSSGEIDVLVNNAGVMAIPRRETAQGYEMQFGVNHLGHFALTAVLFDRLATDARIVTVSSGLHERGEIDFDDLQGEAEYNRYDAYAQSKLANLLFAYELDRRLESTPSNALSVGVHPGYADTSLQARAPEMSGSRARKLLMDVSNAVLAQSAAKGALSTLYAATASDVQGGEYYGPGGFMNMRGAPERQRSAEQSYDRETARKLWTVSEELTGVKFDIAARVDDTESVDHQTGEN</sequence>
<evidence type="ECO:0000313" key="2">
    <source>
        <dbReference type="EMBL" id="AHF98595.1"/>
    </source>
</evidence>
<dbReference type="NCBIfam" id="NF004846">
    <property type="entry name" value="PRK06197.1"/>
    <property type="match status" value="1"/>
</dbReference>
<reference evidence="2 3" key="1">
    <citation type="submission" date="2014-01" db="EMBL/GenBank/DDBJ databases">
        <authorList>
            <consortium name="DOE Joint Genome Institute"/>
            <person name="Anderson I."/>
            <person name="Huntemann M."/>
            <person name="Han J."/>
            <person name="Chen A."/>
            <person name="Kyrpides N."/>
            <person name="Mavromatis K."/>
            <person name="Markowitz V."/>
            <person name="Palaniappan K."/>
            <person name="Ivanova N."/>
            <person name="Schaumberg A."/>
            <person name="Pati A."/>
            <person name="Liolios K."/>
            <person name="Nordberg H.P."/>
            <person name="Cantor M.N."/>
            <person name="Hua S.X."/>
            <person name="Woyke T."/>
        </authorList>
    </citation>
    <scope>NUCLEOTIDE SEQUENCE [LARGE SCALE GENOMIC DNA]</scope>
    <source>
        <strain evidence="2 3">XH-48</strain>
    </source>
</reference>
<dbReference type="eggNOG" id="arCOG01264">
    <property type="taxonomic scope" value="Archaea"/>
</dbReference>
<dbReference type="SUPFAM" id="SSF51735">
    <property type="entry name" value="NAD(P)-binding Rossmann-fold domains"/>
    <property type="match status" value="1"/>
</dbReference>
<dbReference type="KEGG" id="hlr:HALLA_06765"/>
<dbReference type="HOGENOM" id="CLU_010194_44_2_2"/>
<dbReference type="Pfam" id="PF00106">
    <property type="entry name" value="adh_short"/>
    <property type="match status" value="1"/>
</dbReference>